<reference evidence="1 2" key="1">
    <citation type="submission" date="2016-03" db="EMBL/GenBank/DDBJ databases">
        <title>EvidentialGene: Evidence-directed Construction of Genes on Genomes.</title>
        <authorList>
            <person name="Gilbert D.G."/>
            <person name="Choi J.-H."/>
            <person name="Mockaitis K."/>
            <person name="Colbourne J."/>
            <person name="Pfrender M."/>
        </authorList>
    </citation>
    <scope>NUCLEOTIDE SEQUENCE [LARGE SCALE GENOMIC DNA]</scope>
    <source>
        <strain evidence="1 2">Xinb3</strain>
        <tissue evidence="1">Complete organism</tissue>
    </source>
</reference>
<protein>
    <submittedName>
        <fullName evidence="1">Uncharacterized protein</fullName>
    </submittedName>
</protein>
<gene>
    <name evidence="1" type="ORF">APZ42_019473</name>
</gene>
<dbReference type="AlphaFoldDB" id="A0A164Y6E7"/>
<dbReference type="Proteomes" id="UP000076858">
    <property type="component" value="Unassembled WGS sequence"/>
</dbReference>
<accession>A0A164Y6E7</accession>
<proteinExistence type="predicted"/>
<sequence>MYLKKLGNVSGGLPWQRQHTTCWHSIFLLFRRRINRIAIEFFNISLNQSSKMFELDETRTRCNLEKWSKDLISSFLLNKSAMR</sequence>
<evidence type="ECO:0000313" key="1">
    <source>
        <dbReference type="EMBL" id="KZS14930.1"/>
    </source>
</evidence>
<organism evidence="1 2">
    <name type="scientific">Daphnia magna</name>
    <dbReference type="NCBI Taxonomy" id="35525"/>
    <lineage>
        <taxon>Eukaryota</taxon>
        <taxon>Metazoa</taxon>
        <taxon>Ecdysozoa</taxon>
        <taxon>Arthropoda</taxon>
        <taxon>Crustacea</taxon>
        <taxon>Branchiopoda</taxon>
        <taxon>Diplostraca</taxon>
        <taxon>Cladocera</taxon>
        <taxon>Anomopoda</taxon>
        <taxon>Daphniidae</taxon>
        <taxon>Daphnia</taxon>
    </lineage>
</organism>
<dbReference type="EMBL" id="LRGB01000930">
    <property type="protein sequence ID" value="KZS14930.1"/>
    <property type="molecule type" value="Genomic_DNA"/>
</dbReference>
<keyword evidence="2" id="KW-1185">Reference proteome</keyword>
<name>A0A164Y6E7_9CRUS</name>
<evidence type="ECO:0000313" key="2">
    <source>
        <dbReference type="Proteomes" id="UP000076858"/>
    </source>
</evidence>
<comment type="caution">
    <text evidence="1">The sequence shown here is derived from an EMBL/GenBank/DDBJ whole genome shotgun (WGS) entry which is preliminary data.</text>
</comment>